<gene>
    <name evidence="2" type="ORF">CEXT_81811</name>
</gene>
<accession>A0AAV4X0K7</accession>
<name>A0AAV4X0K7_CAEEX</name>
<sequence>MSSDEGSKRNQDSSNPPPNHHPPQTHISQAGERPNSPLLMQATSPLDERDGLSQVFKLASQLSFASCLQVHWYSAQCKPLKSPQRLLQYFHLISWRQVHFQAPTLAWCLPPFENLFVPKTARGKVKVLWPSLPTFCFEVQKRIRAVRDIFPTPSPKQVKKACTGDLKRFVFTKIFRWYLCLERMSNGKDSCYAPHW</sequence>
<evidence type="ECO:0000256" key="1">
    <source>
        <dbReference type="SAM" id="MobiDB-lite"/>
    </source>
</evidence>
<protein>
    <submittedName>
        <fullName evidence="2">Uncharacterized protein</fullName>
    </submittedName>
</protein>
<feature type="region of interest" description="Disordered" evidence="1">
    <location>
        <begin position="1"/>
        <end position="42"/>
    </location>
</feature>
<dbReference type="EMBL" id="BPLR01017017">
    <property type="protein sequence ID" value="GIY88059.1"/>
    <property type="molecule type" value="Genomic_DNA"/>
</dbReference>
<feature type="compositionally biased region" description="Basic and acidic residues" evidence="1">
    <location>
        <begin position="1"/>
        <end position="11"/>
    </location>
</feature>
<organism evidence="2 3">
    <name type="scientific">Caerostris extrusa</name>
    <name type="common">Bark spider</name>
    <name type="synonym">Caerostris bankana</name>
    <dbReference type="NCBI Taxonomy" id="172846"/>
    <lineage>
        <taxon>Eukaryota</taxon>
        <taxon>Metazoa</taxon>
        <taxon>Ecdysozoa</taxon>
        <taxon>Arthropoda</taxon>
        <taxon>Chelicerata</taxon>
        <taxon>Arachnida</taxon>
        <taxon>Araneae</taxon>
        <taxon>Araneomorphae</taxon>
        <taxon>Entelegynae</taxon>
        <taxon>Araneoidea</taxon>
        <taxon>Araneidae</taxon>
        <taxon>Caerostris</taxon>
    </lineage>
</organism>
<evidence type="ECO:0000313" key="2">
    <source>
        <dbReference type="EMBL" id="GIY88059.1"/>
    </source>
</evidence>
<proteinExistence type="predicted"/>
<comment type="caution">
    <text evidence="2">The sequence shown here is derived from an EMBL/GenBank/DDBJ whole genome shotgun (WGS) entry which is preliminary data.</text>
</comment>
<evidence type="ECO:0000313" key="3">
    <source>
        <dbReference type="Proteomes" id="UP001054945"/>
    </source>
</evidence>
<keyword evidence="3" id="KW-1185">Reference proteome</keyword>
<reference evidence="2 3" key="1">
    <citation type="submission" date="2021-06" db="EMBL/GenBank/DDBJ databases">
        <title>Caerostris extrusa draft genome.</title>
        <authorList>
            <person name="Kono N."/>
            <person name="Arakawa K."/>
        </authorList>
    </citation>
    <scope>NUCLEOTIDE SEQUENCE [LARGE SCALE GENOMIC DNA]</scope>
</reference>
<dbReference type="Proteomes" id="UP001054945">
    <property type="component" value="Unassembled WGS sequence"/>
</dbReference>
<dbReference type="AlphaFoldDB" id="A0AAV4X0K7"/>